<dbReference type="SMART" id="SM00345">
    <property type="entry name" value="HTH_GNTR"/>
    <property type="match status" value="3"/>
</dbReference>
<dbReference type="RefSeq" id="WP_155353338.1">
    <property type="nucleotide sequence ID" value="NZ_BAAAHL010000041.1"/>
</dbReference>
<protein>
    <recommendedName>
        <fullName evidence="5">HTH gntR-type domain-containing protein</fullName>
    </recommendedName>
</protein>
<evidence type="ECO:0000256" key="2">
    <source>
        <dbReference type="ARBA" id="ARBA00023125"/>
    </source>
</evidence>
<evidence type="ECO:0000256" key="3">
    <source>
        <dbReference type="ARBA" id="ARBA00023163"/>
    </source>
</evidence>
<dbReference type="GO" id="GO:0003677">
    <property type="term" value="F:DNA binding"/>
    <property type="evidence" value="ECO:0007669"/>
    <property type="project" value="UniProtKB-KW"/>
</dbReference>
<evidence type="ECO:0000256" key="1">
    <source>
        <dbReference type="ARBA" id="ARBA00023015"/>
    </source>
</evidence>
<dbReference type="InterPro" id="IPR000524">
    <property type="entry name" value="Tscrpt_reg_HTH_GntR"/>
</dbReference>
<keyword evidence="7" id="KW-1185">Reference proteome</keyword>
<feature type="compositionally biased region" description="Gly residues" evidence="4">
    <location>
        <begin position="277"/>
        <end position="289"/>
    </location>
</feature>
<dbReference type="OrthoDB" id="4338617at2"/>
<dbReference type="EMBL" id="BLAE01000007">
    <property type="protein sequence ID" value="GES07645.1"/>
    <property type="molecule type" value="Genomic_DNA"/>
</dbReference>
<dbReference type="InterPro" id="IPR036388">
    <property type="entry name" value="WH-like_DNA-bd_sf"/>
</dbReference>
<comment type="caution">
    <text evidence="6">The sequence shown here is derived from an EMBL/GenBank/DDBJ whole genome shotgun (WGS) entry which is preliminary data.</text>
</comment>
<dbReference type="Pfam" id="PF00392">
    <property type="entry name" value="GntR"/>
    <property type="match status" value="3"/>
</dbReference>
<sequence>MTGDHCVADSVTDSVAGSRCGEVIESLVAKLGGGELAAGAPFPRLWELMRTYGVSRSVAALVQRELTGRGLIHVVGNGRVVVAGEVGRERSPDRSAGLRGDVLDRVGPVPLYCQIADILARMIKNGELAAGAVVPSESELRRVYGVGRETARSVHRELRERGLAYTLGGAGTIVGLGVGSADSGLRPVYVVIARDLADQIRVGRIAPDRRIPSQQALIMRYGVSLVTARRAVRVLREAGWVYTVARRASFAARPERWPAWKVWEAATAERGARPLGSGAGTVPGSGVGRNGCDPGRRVPVGSAGGGR</sequence>
<evidence type="ECO:0000256" key="4">
    <source>
        <dbReference type="SAM" id="MobiDB-lite"/>
    </source>
</evidence>
<accession>A0A5M3WEY1</accession>
<dbReference type="PANTHER" id="PTHR44846">
    <property type="entry name" value="MANNOSYL-D-GLYCERATE TRANSPORT/METABOLISM SYSTEM REPRESSOR MNGR-RELATED"/>
    <property type="match status" value="1"/>
</dbReference>
<dbReference type="PROSITE" id="PS50949">
    <property type="entry name" value="HTH_GNTR"/>
    <property type="match status" value="2"/>
</dbReference>
<dbReference type="CDD" id="cd07377">
    <property type="entry name" value="WHTH_GntR"/>
    <property type="match status" value="2"/>
</dbReference>
<proteinExistence type="predicted"/>
<keyword evidence="2" id="KW-0238">DNA-binding</keyword>
<evidence type="ECO:0000313" key="7">
    <source>
        <dbReference type="Proteomes" id="UP000331127"/>
    </source>
</evidence>
<feature type="domain" description="HTH gntR-type" evidence="5">
    <location>
        <begin position="109"/>
        <end position="177"/>
    </location>
</feature>
<dbReference type="GO" id="GO:0003700">
    <property type="term" value="F:DNA-binding transcription factor activity"/>
    <property type="evidence" value="ECO:0007669"/>
    <property type="project" value="InterPro"/>
</dbReference>
<dbReference type="Proteomes" id="UP000331127">
    <property type="component" value="Unassembled WGS sequence"/>
</dbReference>
<gene>
    <name evidence="6" type="ORF">Amac_012400</name>
</gene>
<evidence type="ECO:0000259" key="5">
    <source>
        <dbReference type="PROSITE" id="PS50949"/>
    </source>
</evidence>
<dbReference type="Gene3D" id="1.10.10.10">
    <property type="entry name" value="Winged helix-like DNA-binding domain superfamily/Winged helix DNA-binding domain"/>
    <property type="match status" value="3"/>
</dbReference>
<name>A0A5M3WEY1_9ACTN</name>
<dbReference type="GO" id="GO:0045892">
    <property type="term" value="P:negative regulation of DNA-templated transcription"/>
    <property type="evidence" value="ECO:0007669"/>
    <property type="project" value="TreeGrafter"/>
</dbReference>
<dbReference type="InterPro" id="IPR050679">
    <property type="entry name" value="Bact_HTH_transcr_reg"/>
</dbReference>
<organism evidence="6 7">
    <name type="scientific">Acrocarpospora macrocephala</name>
    <dbReference type="NCBI Taxonomy" id="150177"/>
    <lineage>
        <taxon>Bacteria</taxon>
        <taxon>Bacillati</taxon>
        <taxon>Actinomycetota</taxon>
        <taxon>Actinomycetes</taxon>
        <taxon>Streptosporangiales</taxon>
        <taxon>Streptosporangiaceae</taxon>
        <taxon>Acrocarpospora</taxon>
    </lineage>
</organism>
<dbReference type="SUPFAM" id="SSF46785">
    <property type="entry name" value="Winged helix' DNA-binding domain"/>
    <property type="match status" value="3"/>
</dbReference>
<evidence type="ECO:0000313" key="6">
    <source>
        <dbReference type="EMBL" id="GES07645.1"/>
    </source>
</evidence>
<feature type="region of interest" description="Disordered" evidence="4">
    <location>
        <begin position="273"/>
        <end position="307"/>
    </location>
</feature>
<keyword evidence="3" id="KW-0804">Transcription</keyword>
<keyword evidence="1" id="KW-0805">Transcription regulation</keyword>
<dbReference type="InterPro" id="IPR036390">
    <property type="entry name" value="WH_DNA-bd_sf"/>
</dbReference>
<feature type="domain" description="HTH gntR-type" evidence="5">
    <location>
        <begin position="186"/>
        <end position="254"/>
    </location>
</feature>
<dbReference type="PANTHER" id="PTHR44846:SF17">
    <property type="entry name" value="GNTR-FAMILY TRANSCRIPTIONAL REGULATOR"/>
    <property type="match status" value="1"/>
</dbReference>
<dbReference type="AlphaFoldDB" id="A0A5M3WEY1"/>
<reference evidence="6 7" key="1">
    <citation type="submission" date="2019-10" db="EMBL/GenBank/DDBJ databases">
        <title>Whole genome shotgun sequence of Acrocarpospora macrocephala NBRC 16266.</title>
        <authorList>
            <person name="Ichikawa N."/>
            <person name="Kimura A."/>
            <person name="Kitahashi Y."/>
            <person name="Komaki H."/>
            <person name="Oguchi A."/>
        </authorList>
    </citation>
    <scope>NUCLEOTIDE SEQUENCE [LARGE SCALE GENOMIC DNA]</scope>
    <source>
        <strain evidence="6 7">NBRC 16266</strain>
    </source>
</reference>